<feature type="transmembrane region" description="Helical" evidence="7">
    <location>
        <begin position="174"/>
        <end position="193"/>
    </location>
</feature>
<proteinExistence type="inferred from homology"/>
<dbReference type="Proteomes" id="UP000295680">
    <property type="component" value="Unassembled WGS sequence"/>
</dbReference>
<evidence type="ECO:0000256" key="5">
    <source>
        <dbReference type="ARBA" id="ARBA00022989"/>
    </source>
</evidence>
<evidence type="ECO:0000256" key="2">
    <source>
        <dbReference type="ARBA" id="ARBA00010792"/>
    </source>
</evidence>
<dbReference type="PANTHER" id="PTHR30353">
    <property type="entry name" value="INNER MEMBRANE PROTEIN DEDA-RELATED"/>
    <property type="match status" value="1"/>
</dbReference>
<keyword evidence="3 7" id="KW-1003">Cell membrane</keyword>
<reference evidence="9 10" key="1">
    <citation type="submission" date="2019-03" db="EMBL/GenBank/DDBJ databases">
        <title>Genomic Encyclopedia of Type Strains, Phase IV (KMG-IV): sequencing the most valuable type-strain genomes for metagenomic binning, comparative biology and taxonomic classification.</title>
        <authorList>
            <person name="Goeker M."/>
        </authorList>
    </citation>
    <scope>NUCLEOTIDE SEQUENCE [LARGE SCALE GENOMIC DNA]</scope>
    <source>
        <strain evidence="9 10">DSM 45934</strain>
    </source>
</reference>
<dbReference type="GO" id="GO:0005886">
    <property type="term" value="C:plasma membrane"/>
    <property type="evidence" value="ECO:0007669"/>
    <property type="project" value="UniProtKB-SubCell"/>
</dbReference>
<evidence type="ECO:0000313" key="10">
    <source>
        <dbReference type="Proteomes" id="UP000295680"/>
    </source>
</evidence>
<comment type="subcellular location">
    <subcellularLocation>
        <location evidence="1 7">Cell membrane</location>
        <topology evidence="1 7">Multi-pass membrane protein</topology>
    </subcellularLocation>
</comment>
<organism evidence="9 10">
    <name type="scientific">Actinocrispum wychmicini</name>
    <dbReference type="NCBI Taxonomy" id="1213861"/>
    <lineage>
        <taxon>Bacteria</taxon>
        <taxon>Bacillati</taxon>
        <taxon>Actinomycetota</taxon>
        <taxon>Actinomycetes</taxon>
        <taxon>Pseudonocardiales</taxon>
        <taxon>Pseudonocardiaceae</taxon>
        <taxon>Actinocrispum</taxon>
    </lineage>
</organism>
<dbReference type="RefSeq" id="WP_132123724.1">
    <property type="nucleotide sequence ID" value="NZ_SLWS01000010.1"/>
</dbReference>
<protein>
    <submittedName>
        <fullName evidence="9">Membrane protein DedA with SNARE-associated domain</fullName>
    </submittedName>
</protein>
<feature type="transmembrane region" description="Helical" evidence="7">
    <location>
        <begin position="111"/>
        <end position="130"/>
    </location>
</feature>
<dbReference type="InterPro" id="IPR032816">
    <property type="entry name" value="VTT_dom"/>
</dbReference>
<comment type="caution">
    <text evidence="9">The sequence shown here is derived from an EMBL/GenBank/DDBJ whole genome shotgun (WGS) entry which is preliminary data.</text>
</comment>
<evidence type="ECO:0000256" key="1">
    <source>
        <dbReference type="ARBA" id="ARBA00004651"/>
    </source>
</evidence>
<dbReference type="EMBL" id="SLWS01000010">
    <property type="protein sequence ID" value="TCO53780.1"/>
    <property type="molecule type" value="Genomic_DNA"/>
</dbReference>
<feature type="transmembrane region" description="Helical" evidence="7">
    <location>
        <begin position="13"/>
        <end position="42"/>
    </location>
</feature>
<dbReference type="PANTHER" id="PTHR30353:SF15">
    <property type="entry name" value="INNER MEMBRANE PROTEIN YABI"/>
    <property type="match status" value="1"/>
</dbReference>
<dbReference type="OrthoDB" id="9813426at2"/>
<gene>
    <name evidence="9" type="ORF">EV192_110372</name>
</gene>
<evidence type="ECO:0000256" key="6">
    <source>
        <dbReference type="ARBA" id="ARBA00023136"/>
    </source>
</evidence>
<dbReference type="InterPro" id="IPR032818">
    <property type="entry name" value="DedA-like"/>
</dbReference>
<feature type="transmembrane region" description="Helical" evidence="7">
    <location>
        <begin position="54"/>
        <end position="75"/>
    </location>
</feature>
<keyword evidence="10" id="KW-1185">Reference proteome</keyword>
<keyword evidence="4 7" id="KW-0812">Transmembrane</keyword>
<evidence type="ECO:0000256" key="7">
    <source>
        <dbReference type="RuleBase" id="RU367016"/>
    </source>
</evidence>
<feature type="domain" description="VTT" evidence="8">
    <location>
        <begin position="32"/>
        <end position="160"/>
    </location>
</feature>
<evidence type="ECO:0000313" key="9">
    <source>
        <dbReference type="EMBL" id="TCO53780.1"/>
    </source>
</evidence>
<name>A0A4V2S5Y2_9PSEU</name>
<evidence type="ECO:0000256" key="3">
    <source>
        <dbReference type="ARBA" id="ARBA00022475"/>
    </source>
</evidence>
<evidence type="ECO:0000259" key="8">
    <source>
        <dbReference type="Pfam" id="PF09335"/>
    </source>
</evidence>
<accession>A0A4V2S5Y2</accession>
<keyword evidence="5 7" id="KW-1133">Transmembrane helix</keyword>
<dbReference type="Pfam" id="PF09335">
    <property type="entry name" value="VTT_dom"/>
    <property type="match status" value="1"/>
</dbReference>
<comment type="similarity">
    <text evidence="2 7">Belongs to the DedA family.</text>
</comment>
<evidence type="ECO:0000256" key="4">
    <source>
        <dbReference type="ARBA" id="ARBA00022692"/>
    </source>
</evidence>
<dbReference type="AlphaFoldDB" id="A0A4V2S5Y2"/>
<sequence>MNIDHWLETIPPLLVYVTVGLVIMIESLGIPLPGEIVLVAAALLASKTHSISPLWVGVSASSGAIIGDSIGYGIGRKFGERLFAWAGRKFPKHFGPKTIAKAADIFRRRGVYAVFFGRFIALLRILAGPLSGSLHMPYPRFLAANALGGIAWAGGTTALIYYLGVVAEAWLSRFSWIGLGVAVIAGLVVGMIVKKRMSHHEDEPEPQEVSQPADR</sequence>
<feature type="transmembrane region" description="Helical" evidence="7">
    <location>
        <begin position="142"/>
        <end position="162"/>
    </location>
</feature>
<keyword evidence="6 7" id="KW-0472">Membrane</keyword>